<dbReference type="CDD" id="cd06124">
    <property type="entry name" value="cupin_NimR-like_N"/>
    <property type="match status" value="1"/>
</dbReference>
<dbReference type="Pfam" id="PF12833">
    <property type="entry name" value="HTH_18"/>
    <property type="match status" value="1"/>
</dbReference>
<evidence type="ECO:0000313" key="8">
    <source>
        <dbReference type="Proteomes" id="UP000199205"/>
    </source>
</evidence>
<dbReference type="FunFam" id="1.10.10.60:FF:000132">
    <property type="entry name" value="AraC family transcriptional regulator"/>
    <property type="match status" value="1"/>
</dbReference>
<dbReference type="InterPro" id="IPR018060">
    <property type="entry name" value="HTH_AraC"/>
</dbReference>
<reference evidence="7 8" key="1">
    <citation type="submission" date="2016-08" db="EMBL/GenBank/DDBJ databases">
        <authorList>
            <person name="Seilhamer J.J."/>
        </authorList>
    </citation>
    <scope>NUCLEOTIDE SEQUENCE [LARGE SCALE GENOMIC DNA]</scope>
    <source>
        <strain evidence="7 8">P1-7</strain>
    </source>
</reference>
<evidence type="ECO:0000256" key="3">
    <source>
        <dbReference type="ARBA" id="ARBA00023125"/>
    </source>
</evidence>
<keyword evidence="3 7" id="KW-0238">DNA-binding</keyword>
<gene>
    <name evidence="7" type="ORF">GA0061101_104342</name>
</gene>
<dbReference type="InterPro" id="IPR009057">
    <property type="entry name" value="Homeodomain-like_sf"/>
</dbReference>
<dbReference type="SUPFAM" id="SSF46689">
    <property type="entry name" value="Homeodomain-like"/>
    <property type="match status" value="1"/>
</dbReference>
<keyword evidence="1" id="KW-0678">Repressor</keyword>
<evidence type="ECO:0000256" key="2">
    <source>
        <dbReference type="ARBA" id="ARBA00023015"/>
    </source>
</evidence>
<dbReference type="Pfam" id="PF02311">
    <property type="entry name" value="AraC_binding"/>
    <property type="match status" value="1"/>
</dbReference>
<organism evidence="7 8">
    <name type="scientific">Rhizobium lusitanum</name>
    <dbReference type="NCBI Taxonomy" id="293958"/>
    <lineage>
        <taxon>Bacteria</taxon>
        <taxon>Pseudomonadati</taxon>
        <taxon>Pseudomonadota</taxon>
        <taxon>Alphaproteobacteria</taxon>
        <taxon>Hyphomicrobiales</taxon>
        <taxon>Rhizobiaceae</taxon>
        <taxon>Rhizobium/Agrobacterium group</taxon>
        <taxon>Rhizobium</taxon>
    </lineage>
</organism>
<dbReference type="InterPro" id="IPR011051">
    <property type="entry name" value="RmlC_Cupin_sf"/>
</dbReference>
<dbReference type="GO" id="GO:0003700">
    <property type="term" value="F:DNA-binding transcription factor activity"/>
    <property type="evidence" value="ECO:0007669"/>
    <property type="project" value="InterPro"/>
</dbReference>
<evidence type="ECO:0000256" key="1">
    <source>
        <dbReference type="ARBA" id="ARBA00022491"/>
    </source>
</evidence>
<dbReference type="Proteomes" id="UP000199205">
    <property type="component" value="Unassembled WGS sequence"/>
</dbReference>
<dbReference type="InterPro" id="IPR003313">
    <property type="entry name" value="AraC-bd"/>
</dbReference>
<evidence type="ECO:0000259" key="6">
    <source>
        <dbReference type="PROSITE" id="PS01124"/>
    </source>
</evidence>
<dbReference type="InterPro" id="IPR014710">
    <property type="entry name" value="RmlC-like_jellyroll"/>
</dbReference>
<dbReference type="Gene3D" id="1.10.10.60">
    <property type="entry name" value="Homeodomain-like"/>
    <property type="match status" value="2"/>
</dbReference>
<evidence type="ECO:0000313" key="7">
    <source>
        <dbReference type="EMBL" id="SCB23668.1"/>
    </source>
</evidence>
<dbReference type="PANTHER" id="PTHR11019:SF159">
    <property type="entry name" value="TRANSCRIPTIONAL REGULATOR-RELATED"/>
    <property type="match status" value="1"/>
</dbReference>
<evidence type="ECO:0000256" key="5">
    <source>
        <dbReference type="ARBA" id="ARBA00023163"/>
    </source>
</evidence>
<dbReference type="OrthoDB" id="9804543at2"/>
<name>A0A1C3V7L3_9HYPH</name>
<keyword evidence="2" id="KW-0805">Transcription regulation</keyword>
<keyword evidence="5" id="KW-0804">Transcription</keyword>
<evidence type="ECO:0000256" key="4">
    <source>
        <dbReference type="ARBA" id="ARBA00023159"/>
    </source>
</evidence>
<dbReference type="PRINTS" id="PR00032">
    <property type="entry name" value="HTHARAC"/>
</dbReference>
<keyword evidence="4" id="KW-0010">Activator</keyword>
<dbReference type="EMBL" id="FMAF01000004">
    <property type="protein sequence ID" value="SCB23668.1"/>
    <property type="molecule type" value="Genomic_DNA"/>
</dbReference>
<dbReference type="Gene3D" id="2.60.120.10">
    <property type="entry name" value="Jelly Rolls"/>
    <property type="match status" value="1"/>
</dbReference>
<dbReference type="SMART" id="SM00342">
    <property type="entry name" value="HTH_ARAC"/>
    <property type="match status" value="1"/>
</dbReference>
<dbReference type="AlphaFoldDB" id="A0A1C3V7L3"/>
<protein>
    <submittedName>
        <fullName evidence="7">AraC-type DNA-binding protein</fullName>
    </submittedName>
</protein>
<dbReference type="RefSeq" id="WP_037192706.1">
    <property type="nucleotide sequence ID" value="NZ_FMAF01000004.1"/>
</dbReference>
<dbReference type="GO" id="GO:0043565">
    <property type="term" value="F:sequence-specific DNA binding"/>
    <property type="evidence" value="ECO:0007669"/>
    <property type="project" value="InterPro"/>
</dbReference>
<feature type="domain" description="HTH araC/xylS-type" evidence="6">
    <location>
        <begin position="169"/>
        <end position="269"/>
    </location>
</feature>
<accession>A0A1C3V7L3</accession>
<dbReference type="InterPro" id="IPR020449">
    <property type="entry name" value="Tscrpt_reg_AraC-type_HTH"/>
</dbReference>
<dbReference type="PANTHER" id="PTHR11019">
    <property type="entry name" value="HTH-TYPE TRANSCRIPTIONAL REGULATOR NIMR"/>
    <property type="match status" value="1"/>
</dbReference>
<dbReference type="PROSITE" id="PS01124">
    <property type="entry name" value="HTH_ARAC_FAMILY_2"/>
    <property type="match status" value="1"/>
</dbReference>
<sequence>MEKLSKQLLATLDNSHVQHLRWIEDANADVVVHSSEPPQGYTVPWHHHRRTQLLCVFAGVALIVTARGRWMVPPGHALFIPAGLEHSIEIQSDVSMKSVYVTPRGEIPTDEVPRVVEVTDLARSLLLEAIRLREAPVGHRKAELVLSLLVEEIATLPERPLGLPFPSERRLTALCRDYLANPTPNARLDDWAEKLAMSRRTFTRQFRKETGISFTTWRQQASVFACLPQLAEGQPVTNVALEAGYESVAAFTTMFRRMLGTSPRTYMVNR</sequence>
<dbReference type="SUPFAM" id="SSF51182">
    <property type="entry name" value="RmlC-like cupins"/>
    <property type="match status" value="1"/>
</dbReference>
<proteinExistence type="predicted"/>